<dbReference type="InterPro" id="IPR001444">
    <property type="entry name" value="Flag_bb_rod_N"/>
</dbReference>
<evidence type="ECO:0000259" key="10">
    <source>
        <dbReference type="Pfam" id="PF22638"/>
    </source>
</evidence>
<keyword evidence="5" id="KW-0964">Secreted</keyword>
<evidence type="ECO:0000259" key="8">
    <source>
        <dbReference type="Pfam" id="PF06429"/>
    </source>
</evidence>
<reference evidence="11 12" key="1">
    <citation type="submission" date="2020-04" db="EMBL/GenBank/DDBJ databases">
        <title>Ramlibacter sp. G-1-2-2 isolated from soil.</title>
        <authorList>
            <person name="Dahal R.H."/>
        </authorList>
    </citation>
    <scope>NUCLEOTIDE SEQUENCE [LARGE SCALE GENOMIC DNA]</scope>
    <source>
        <strain evidence="11 12">G-1-2-2</strain>
    </source>
</reference>
<keyword evidence="12" id="KW-1185">Reference proteome</keyword>
<dbReference type="PANTHER" id="PTHR30033:SF1">
    <property type="entry name" value="FLAGELLAR HOOK-ASSOCIATED PROTEIN 1"/>
    <property type="match status" value="1"/>
</dbReference>
<dbReference type="InterPro" id="IPR002371">
    <property type="entry name" value="FlgK"/>
</dbReference>
<evidence type="ECO:0000256" key="1">
    <source>
        <dbReference type="ARBA" id="ARBA00004365"/>
    </source>
</evidence>
<dbReference type="InterPro" id="IPR010930">
    <property type="entry name" value="Flg_bb/hook_C_dom"/>
</dbReference>
<evidence type="ECO:0000313" key="11">
    <source>
        <dbReference type="EMBL" id="NML43442.1"/>
    </source>
</evidence>
<dbReference type="GO" id="GO:0009424">
    <property type="term" value="C:bacterial-type flagellum hook"/>
    <property type="evidence" value="ECO:0007669"/>
    <property type="project" value="InterPro"/>
</dbReference>
<dbReference type="SUPFAM" id="SSF64518">
    <property type="entry name" value="Phase 1 flagellin"/>
    <property type="match status" value="2"/>
</dbReference>
<dbReference type="PRINTS" id="PR01005">
    <property type="entry name" value="FLGHOOKAP1"/>
</dbReference>
<dbReference type="InterPro" id="IPR053927">
    <property type="entry name" value="FlgK_helical"/>
</dbReference>
<feature type="domain" description="Flagellar basal body rod protein N-terminal" evidence="7">
    <location>
        <begin position="5"/>
        <end position="34"/>
    </location>
</feature>
<feature type="domain" description="Flagellar basal-body/hook protein C-terminal" evidence="8">
    <location>
        <begin position="591"/>
        <end position="628"/>
    </location>
</feature>
<evidence type="ECO:0000256" key="4">
    <source>
        <dbReference type="ARBA" id="ARBA00016244"/>
    </source>
</evidence>
<proteinExistence type="inferred from homology"/>
<dbReference type="Pfam" id="PF22638">
    <property type="entry name" value="FlgK_D1"/>
    <property type="match status" value="1"/>
</dbReference>
<organism evidence="11 12">
    <name type="scientific">Ramlibacter agri</name>
    <dbReference type="NCBI Taxonomy" id="2728837"/>
    <lineage>
        <taxon>Bacteria</taxon>
        <taxon>Pseudomonadati</taxon>
        <taxon>Pseudomonadota</taxon>
        <taxon>Betaproteobacteria</taxon>
        <taxon>Burkholderiales</taxon>
        <taxon>Comamonadaceae</taxon>
        <taxon>Ramlibacter</taxon>
    </lineage>
</organism>
<accession>A0A848H1E2</accession>
<name>A0A848H1E2_9BURK</name>
<dbReference type="NCBIfam" id="TIGR02492">
    <property type="entry name" value="flgK_ends"/>
    <property type="match status" value="1"/>
</dbReference>
<feature type="domain" description="Flagellar hook-associated protein 1 D2-like" evidence="9">
    <location>
        <begin position="334"/>
        <end position="409"/>
    </location>
</feature>
<feature type="domain" description="Flagellar hook-associated protein FlgK helical" evidence="10">
    <location>
        <begin position="92"/>
        <end position="325"/>
    </location>
</feature>
<evidence type="ECO:0000313" key="12">
    <source>
        <dbReference type="Proteomes" id="UP000541185"/>
    </source>
</evidence>
<dbReference type="Pfam" id="PF00460">
    <property type="entry name" value="Flg_bb_rod"/>
    <property type="match status" value="1"/>
</dbReference>
<dbReference type="PANTHER" id="PTHR30033">
    <property type="entry name" value="FLAGELLAR HOOK-ASSOCIATED PROTEIN 1"/>
    <property type="match status" value="1"/>
</dbReference>
<dbReference type="GO" id="GO:0044780">
    <property type="term" value="P:bacterial-type flagellum assembly"/>
    <property type="evidence" value="ECO:0007669"/>
    <property type="project" value="InterPro"/>
</dbReference>
<keyword evidence="11" id="KW-0282">Flagellum</keyword>
<dbReference type="Proteomes" id="UP000541185">
    <property type="component" value="Unassembled WGS sequence"/>
</dbReference>
<evidence type="ECO:0000256" key="5">
    <source>
        <dbReference type="ARBA" id="ARBA00022525"/>
    </source>
</evidence>
<keyword evidence="11" id="KW-0966">Cell projection</keyword>
<evidence type="ECO:0000259" key="9">
    <source>
        <dbReference type="Pfam" id="PF21158"/>
    </source>
</evidence>
<protein>
    <recommendedName>
        <fullName evidence="4">Flagellar hook-associated protein 1</fullName>
    </recommendedName>
</protein>
<evidence type="ECO:0000256" key="3">
    <source>
        <dbReference type="ARBA" id="ARBA00009677"/>
    </source>
</evidence>
<dbReference type="Pfam" id="PF21158">
    <property type="entry name" value="flgK_1st_1"/>
    <property type="match status" value="1"/>
</dbReference>
<comment type="caution">
    <text evidence="11">The sequence shown here is derived from an EMBL/GenBank/DDBJ whole genome shotgun (WGS) entry which is preliminary data.</text>
</comment>
<dbReference type="AlphaFoldDB" id="A0A848H1E2"/>
<evidence type="ECO:0000256" key="6">
    <source>
        <dbReference type="ARBA" id="ARBA00023143"/>
    </source>
</evidence>
<dbReference type="InterPro" id="IPR049119">
    <property type="entry name" value="FlgK_D2-like"/>
</dbReference>
<gene>
    <name evidence="11" type="primary">flgK</name>
    <name evidence="11" type="ORF">HHL11_06735</name>
</gene>
<comment type="similarity">
    <text evidence="3">Belongs to the flagella basal body rod proteins family.</text>
</comment>
<evidence type="ECO:0000259" key="7">
    <source>
        <dbReference type="Pfam" id="PF00460"/>
    </source>
</evidence>
<dbReference type="GO" id="GO:0005198">
    <property type="term" value="F:structural molecule activity"/>
    <property type="evidence" value="ECO:0007669"/>
    <property type="project" value="InterPro"/>
</dbReference>
<evidence type="ECO:0000256" key="2">
    <source>
        <dbReference type="ARBA" id="ARBA00004613"/>
    </source>
</evidence>
<comment type="subcellular location">
    <subcellularLocation>
        <location evidence="1">Bacterial flagellum</location>
    </subcellularLocation>
    <subcellularLocation>
        <location evidence="2">Secreted</location>
    </subcellularLocation>
</comment>
<keyword evidence="6" id="KW-0975">Bacterial flagellum</keyword>
<sequence>MTSLLNIGSRALTAAQGSLSTVSHNIANANTVGYSRQQAQLATAGGQYTGSGFFGNGVDLTGVRRQYDQFLTGAVQSAASTSAADATRASGLQALDSVFGNSDLGIGSAIDDFFGAAGDLANRPSDLSARQVFVARASQLAQRITSVGSQIAALSNEADSRLASDATQANGKIAEIAKLNASIALGLAQGQSPNDLLDQRDAAVQALGGFLSVNSVAQDDGTINLFTADGSPLLVGQQQAKLASVTDPNNASQHAIQLTLGTTSKTMDGAALGGGSLAGAMRLRDEDYPAALNQVGRIAQVLAGAVNAQQAAGVDMDGKAGAALFTVPGPTTLSASTNTGSGALGATVADASALQASDYQVSWDGSAYQVKRLADGQVQGFSSLPATLDGLQFTASGTPAAGDHWEVRPFAAAATGISANSLSARQVATGMAATVQAAAGNTGGATASNFAITRTSSDNTLPVTITFNNPPTSFNVTGLAGGNLANVPYTPGQQVPAAPADYNGWSITLQGTPAAGDAFNVAPTTNPGADNRNALALSALAQAGLAAGATLNESYAALVGDVGSRVQAGQAEADVSQKLQSDAVSRQQNLAGVNLDEEAADMLRFQQAYQASARIIQTSQTLFEALLSATTR</sequence>
<keyword evidence="11" id="KW-0969">Cilium</keyword>
<dbReference type="RefSeq" id="WP_169417648.1">
    <property type="nucleotide sequence ID" value="NZ_JABBFX010000001.1"/>
</dbReference>
<dbReference type="EMBL" id="JABBFX010000001">
    <property type="protein sequence ID" value="NML43442.1"/>
    <property type="molecule type" value="Genomic_DNA"/>
</dbReference>
<dbReference type="GO" id="GO:0005576">
    <property type="term" value="C:extracellular region"/>
    <property type="evidence" value="ECO:0007669"/>
    <property type="project" value="UniProtKB-SubCell"/>
</dbReference>
<dbReference type="Pfam" id="PF06429">
    <property type="entry name" value="Flg_bbr_C"/>
    <property type="match status" value="1"/>
</dbReference>